<organism evidence="12 13">
    <name type="scientific">Pseudoduganella rivuli</name>
    <dbReference type="NCBI Taxonomy" id="2666085"/>
    <lineage>
        <taxon>Bacteria</taxon>
        <taxon>Pseudomonadati</taxon>
        <taxon>Pseudomonadota</taxon>
        <taxon>Betaproteobacteria</taxon>
        <taxon>Burkholderiales</taxon>
        <taxon>Oxalobacteraceae</taxon>
        <taxon>Telluria group</taxon>
        <taxon>Pseudoduganella</taxon>
    </lineage>
</organism>
<keyword evidence="7" id="KW-1005">Bacterial flagellum biogenesis</keyword>
<evidence type="ECO:0000256" key="2">
    <source>
        <dbReference type="ARBA" id="ARBA00004496"/>
    </source>
</evidence>
<evidence type="ECO:0000256" key="10">
    <source>
        <dbReference type="SAM" id="MobiDB-lite"/>
    </source>
</evidence>
<dbReference type="Proteomes" id="UP000446768">
    <property type="component" value="Unassembled WGS sequence"/>
</dbReference>
<dbReference type="EMBL" id="WKJJ01000003">
    <property type="protein sequence ID" value="MRV71443.1"/>
    <property type="molecule type" value="Genomic_DNA"/>
</dbReference>
<evidence type="ECO:0000256" key="7">
    <source>
        <dbReference type="ARBA" id="ARBA00022795"/>
    </source>
</evidence>
<evidence type="ECO:0000256" key="3">
    <source>
        <dbReference type="ARBA" id="ARBA00006602"/>
    </source>
</evidence>
<evidence type="ECO:0000256" key="5">
    <source>
        <dbReference type="ARBA" id="ARBA00022448"/>
    </source>
</evidence>
<dbReference type="GO" id="GO:0005829">
    <property type="term" value="C:cytosol"/>
    <property type="evidence" value="ECO:0007669"/>
    <property type="project" value="TreeGrafter"/>
</dbReference>
<dbReference type="InterPro" id="IPR051472">
    <property type="entry name" value="T3SS_Stator/FliH"/>
</dbReference>
<keyword evidence="6" id="KW-0963">Cytoplasm</keyword>
<comment type="similarity">
    <text evidence="3">Belongs to the FliH family.</text>
</comment>
<dbReference type="PRINTS" id="PR01003">
    <property type="entry name" value="FLGFLIH"/>
</dbReference>
<dbReference type="GO" id="GO:0003774">
    <property type="term" value="F:cytoskeletal motor activity"/>
    <property type="evidence" value="ECO:0007669"/>
    <property type="project" value="InterPro"/>
</dbReference>
<dbReference type="AlphaFoldDB" id="A0A7X2IKL3"/>
<name>A0A7X2IKL3_9BURK</name>
<evidence type="ECO:0000256" key="6">
    <source>
        <dbReference type="ARBA" id="ARBA00022490"/>
    </source>
</evidence>
<evidence type="ECO:0000256" key="9">
    <source>
        <dbReference type="ARBA" id="ARBA00023225"/>
    </source>
</evidence>
<keyword evidence="5" id="KW-0813">Transport</keyword>
<dbReference type="InterPro" id="IPR000563">
    <property type="entry name" value="Flag_FliH"/>
</dbReference>
<dbReference type="PANTHER" id="PTHR34982">
    <property type="entry name" value="YOP PROTEINS TRANSLOCATION PROTEIN L"/>
    <property type="match status" value="1"/>
</dbReference>
<dbReference type="Pfam" id="PF02108">
    <property type="entry name" value="FliH"/>
    <property type="match status" value="1"/>
</dbReference>
<comment type="caution">
    <text evidence="12">The sequence shown here is derived from an EMBL/GenBank/DDBJ whole genome shotgun (WGS) entry which is preliminary data.</text>
</comment>
<keyword evidence="12" id="KW-0282">Flagellum</keyword>
<dbReference type="GO" id="GO:0009288">
    <property type="term" value="C:bacterial-type flagellum"/>
    <property type="evidence" value="ECO:0007669"/>
    <property type="project" value="InterPro"/>
</dbReference>
<dbReference type="GO" id="GO:0015031">
    <property type="term" value="P:protein transport"/>
    <property type="evidence" value="ECO:0007669"/>
    <property type="project" value="UniProtKB-KW"/>
</dbReference>
<comment type="subcellular location">
    <subcellularLocation>
        <location evidence="2">Cytoplasm</location>
    </subcellularLocation>
</comment>
<evidence type="ECO:0000256" key="8">
    <source>
        <dbReference type="ARBA" id="ARBA00022927"/>
    </source>
</evidence>
<keyword evidence="12" id="KW-0966">Cell projection</keyword>
<dbReference type="RefSeq" id="WP_154371903.1">
    <property type="nucleotide sequence ID" value="NZ_WKJJ01000003.1"/>
</dbReference>
<keyword evidence="9" id="KW-1006">Bacterial flagellum protein export</keyword>
<comment type="function">
    <text evidence="1">Needed for flagellar regrowth and assembly.</text>
</comment>
<gene>
    <name evidence="12" type="ORF">GJ700_06875</name>
</gene>
<keyword evidence="13" id="KW-1185">Reference proteome</keyword>
<protein>
    <recommendedName>
        <fullName evidence="4">Flagellar assembly protein FliH</fullName>
    </recommendedName>
</protein>
<keyword evidence="8" id="KW-0653">Protein transport</keyword>
<evidence type="ECO:0000313" key="12">
    <source>
        <dbReference type="EMBL" id="MRV71443.1"/>
    </source>
</evidence>
<sequence length="244" mass="26710">MAHIPKEQQTAYQRWEMKSFGDFRPSTLARIAAEEAAAAPPPPPQQQEYEPEYAEPEAPQVHYPSEEELAAIREEARIEGYGAGYAAGHAEGHADAIALGKEETDQKLLPLRDLADNFSAALQGADTLIAADVLELALQLSKAMLKQALQVKPSLILPIVRDAIEYLPSLQQPALLMLNPDDAEVVREGIGEELEKGGWRVIDDPSVERGGCKVDTASNQIDAQTSARWARLTHALGKNIDWLD</sequence>
<evidence type="ECO:0000259" key="11">
    <source>
        <dbReference type="Pfam" id="PF02108"/>
    </source>
</evidence>
<dbReference type="InterPro" id="IPR018035">
    <property type="entry name" value="Flagellar_FliH/T3SS_HrpE"/>
</dbReference>
<dbReference type="PANTHER" id="PTHR34982:SF1">
    <property type="entry name" value="FLAGELLAR ASSEMBLY PROTEIN FLIH"/>
    <property type="match status" value="1"/>
</dbReference>
<evidence type="ECO:0000256" key="1">
    <source>
        <dbReference type="ARBA" id="ARBA00003041"/>
    </source>
</evidence>
<feature type="domain" description="Flagellar assembly protein FliH/Type III secretion system HrpE" evidence="11">
    <location>
        <begin position="107"/>
        <end position="232"/>
    </location>
</feature>
<proteinExistence type="inferred from homology"/>
<accession>A0A7X2IKL3</accession>
<reference evidence="12 13" key="1">
    <citation type="submission" date="2019-11" db="EMBL/GenBank/DDBJ databases">
        <title>Novel species isolated from a subtropical stream in China.</title>
        <authorList>
            <person name="Lu H."/>
        </authorList>
    </citation>
    <scope>NUCLEOTIDE SEQUENCE [LARGE SCALE GENOMIC DNA]</scope>
    <source>
        <strain evidence="12 13">FT92W</strain>
    </source>
</reference>
<keyword evidence="12" id="KW-0969">Cilium</keyword>
<dbReference type="GO" id="GO:0071973">
    <property type="term" value="P:bacterial-type flagellum-dependent cell motility"/>
    <property type="evidence" value="ECO:0007669"/>
    <property type="project" value="InterPro"/>
</dbReference>
<evidence type="ECO:0000313" key="13">
    <source>
        <dbReference type="Proteomes" id="UP000446768"/>
    </source>
</evidence>
<dbReference type="GO" id="GO:0044781">
    <property type="term" value="P:bacterial-type flagellum organization"/>
    <property type="evidence" value="ECO:0007669"/>
    <property type="project" value="UniProtKB-KW"/>
</dbReference>
<feature type="region of interest" description="Disordered" evidence="10">
    <location>
        <begin position="29"/>
        <end position="60"/>
    </location>
</feature>
<evidence type="ECO:0000256" key="4">
    <source>
        <dbReference type="ARBA" id="ARBA00016507"/>
    </source>
</evidence>